<keyword evidence="6" id="KW-0460">Magnesium</keyword>
<keyword evidence="3" id="KW-0479">Metal-binding</keyword>
<keyword evidence="8" id="KW-0695">RNA-directed DNA polymerase</keyword>
<name>A0A4S4LZD3_9AGAM</name>
<keyword evidence="11" id="KW-0511">Multifunctional enzyme</keyword>
<dbReference type="InterPro" id="IPR039537">
    <property type="entry name" value="Retrotran_Ty1/copia-like"/>
</dbReference>
<proteinExistence type="predicted"/>
<keyword evidence="1" id="KW-0548">Nucleotidyltransferase</keyword>
<dbReference type="PANTHER" id="PTHR42648">
    <property type="entry name" value="TRANSPOSASE, PUTATIVE-RELATED"/>
    <property type="match status" value="1"/>
</dbReference>
<dbReference type="AlphaFoldDB" id="A0A4S4LZD3"/>
<evidence type="ECO:0000256" key="3">
    <source>
        <dbReference type="ARBA" id="ARBA00022723"/>
    </source>
</evidence>
<keyword evidence="4" id="KW-0255">Endonuclease</keyword>
<evidence type="ECO:0000256" key="4">
    <source>
        <dbReference type="ARBA" id="ARBA00022759"/>
    </source>
</evidence>
<dbReference type="EMBL" id="SGPL01000108">
    <property type="protein sequence ID" value="THH17507.1"/>
    <property type="molecule type" value="Genomic_DNA"/>
</dbReference>
<keyword evidence="10" id="KW-0233">DNA recombination</keyword>
<sequence length="544" mass="62123">MVIGLQLDSDVKPDPICEPCLAGKMHANPFPSHSRFSNPLELIHSDLHGPLLVSSHSGMQYFISFIDDATSRKAVCTLRLKSQAFEAFTRYKAYAENATGFKMKSTQDDKVAFASVFLGRSFLCFVHVWNRLSTSTIKGITPYEAWDGAKLNKDKRGGLGSHMGKWREIDADEWQKAAQEEMDAHARNGTLDIVLLLLVTKQSVLVGFSRSNETQTALWSATRLALLPKASIGVLVLIVSKPLLLLPNSPPFAPFLLSLRLKTSNLRSVNISHPFINGELDTKVYMEQPERFERGEPDHVCLLRKGLYGLKQASRLWYQKLKGMLGWMDFKHIYSDNSLHVCKDLRQNHCTTHLYLLLDRPNRRLSLSQCQYIIDMLERYGFDDSSPVKMPILPGVRLSSDMSAKSDEDKEYMKKVPYISASRWWKVYQWICVSHRYRCCQLEFQASGTRCAVEAEFIFVVEAGREIVWMRHLLSECYQCGEEPRASWEEKHLDLRFFWLHDQVKAGVIQVLYIPTEEMVADVLTKAVPSEKVDVCRKLMGLEG</sequence>
<keyword evidence="14" id="KW-1185">Reference proteome</keyword>
<dbReference type="GO" id="GO:0004519">
    <property type="term" value="F:endonuclease activity"/>
    <property type="evidence" value="ECO:0007669"/>
    <property type="project" value="UniProtKB-KW"/>
</dbReference>
<dbReference type="GO" id="GO:0016787">
    <property type="term" value="F:hydrolase activity"/>
    <property type="evidence" value="ECO:0007669"/>
    <property type="project" value="UniProtKB-KW"/>
</dbReference>
<keyword evidence="2" id="KW-0540">Nuclease</keyword>
<evidence type="ECO:0000256" key="6">
    <source>
        <dbReference type="ARBA" id="ARBA00022842"/>
    </source>
</evidence>
<organism evidence="13 14">
    <name type="scientific">Bondarzewia mesenterica</name>
    <dbReference type="NCBI Taxonomy" id="1095465"/>
    <lineage>
        <taxon>Eukaryota</taxon>
        <taxon>Fungi</taxon>
        <taxon>Dikarya</taxon>
        <taxon>Basidiomycota</taxon>
        <taxon>Agaricomycotina</taxon>
        <taxon>Agaricomycetes</taxon>
        <taxon>Russulales</taxon>
        <taxon>Bondarzewiaceae</taxon>
        <taxon>Bondarzewia</taxon>
    </lineage>
</organism>
<feature type="domain" description="Reverse transcriptase Ty1/copia-type" evidence="12">
    <location>
        <begin position="267"/>
        <end position="343"/>
    </location>
</feature>
<evidence type="ECO:0000256" key="5">
    <source>
        <dbReference type="ARBA" id="ARBA00022801"/>
    </source>
</evidence>
<keyword evidence="9" id="KW-0239">DNA-directed DNA polymerase</keyword>
<protein>
    <recommendedName>
        <fullName evidence="12">Reverse transcriptase Ty1/copia-type domain-containing protein</fullName>
    </recommendedName>
</protein>
<evidence type="ECO:0000256" key="1">
    <source>
        <dbReference type="ARBA" id="ARBA00022695"/>
    </source>
</evidence>
<dbReference type="GO" id="GO:0046872">
    <property type="term" value="F:metal ion binding"/>
    <property type="evidence" value="ECO:0007669"/>
    <property type="project" value="UniProtKB-KW"/>
</dbReference>
<dbReference type="GO" id="GO:0003964">
    <property type="term" value="F:RNA-directed DNA polymerase activity"/>
    <property type="evidence" value="ECO:0007669"/>
    <property type="project" value="UniProtKB-KW"/>
</dbReference>
<dbReference type="InterPro" id="IPR012337">
    <property type="entry name" value="RNaseH-like_sf"/>
</dbReference>
<dbReference type="Proteomes" id="UP000310158">
    <property type="component" value="Unassembled WGS sequence"/>
</dbReference>
<reference evidence="13 14" key="1">
    <citation type="submission" date="2019-02" db="EMBL/GenBank/DDBJ databases">
        <title>Genome sequencing of the rare red list fungi Bondarzewia mesenterica.</title>
        <authorList>
            <person name="Buettner E."/>
            <person name="Kellner H."/>
        </authorList>
    </citation>
    <scope>NUCLEOTIDE SEQUENCE [LARGE SCALE GENOMIC DNA]</scope>
    <source>
        <strain evidence="13 14">DSM 108281</strain>
    </source>
</reference>
<dbReference type="CDD" id="cd09272">
    <property type="entry name" value="RNase_HI_RT_Ty1"/>
    <property type="match status" value="1"/>
</dbReference>
<evidence type="ECO:0000256" key="8">
    <source>
        <dbReference type="ARBA" id="ARBA00022918"/>
    </source>
</evidence>
<dbReference type="InterPro" id="IPR013103">
    <property type="entry name" value="RVT_2"/>
</dbReference>
<keyword evidence="5" id="KW-0378">Hydrolase</keyword>
<evidence type="ECO:0000256" key="9">
    <source>
        <dbReference type="ARBA" id="ARBA00022932"/>
    </source>
</evidence>
<dbReference type="OrthoDB" id="3229173at2759"/>
<comment type="caution">
    <text evidence="13">The sequence shown here is derived from an EMBL/GenBank/DDBJ whole genome shotgun (WGS) entry which is preliminary data.</text>
</comment>
<evidence type="ECO:0000313" key="14">
    <source>
        <dbReference type="Proteomes" id="UP000310158"/>
    </source>
</evidence>
<evidence type="ECO:0000313" key="13">
    <source>
        <dbReference type="EMBL" id="THH17507.1"/>
    </source>
</evidence>
<keyword evidence="9" id="KW-0808">Transferase</keyword>
<dbReference type="SUPFAM" id="SSF53098">
    <property type="entry name" value="Ribonuclease H-like"/>
    <property type="match status" value="1"/>
</dbReference>
<evidence type="ECO:0000256" key="10">
    <source>
        <dbReference type="ARBA" id="ARBA00023172"/>
    </source>
</evidence>
<dbReference type="GO" id="GO:0015074">
    <property type="term" value="P:DNA integration"/>
    <property type="evidence" value="ECO:0007669"/>
    <property type="project" value="UniProtKB-KW"/>
</dbReference>
<evidence type="ECO:0000256" key="7">
    <source>
        <dbReference type="ARBA" id="ARBA00022908"/>
    </source>
</evidence>
<dbReference type="PANTHER" id="PTHR42648:SF11">
    <property type="entry name" value="TRANSPOSON TY4-P GAG-POL POLYPROTEIN"/>
    <property type="match status" value="1"/>
</dbReference>
<dbReference type="Pfam" id="PF07727">
    <property type="entry name" value="RVT_2"/>
    <property type="match status" value="1"/>
</dbReference>
<gene>
    <name evidence="13" type="ORF">EW146_g3316</name>
</gene>
<keyword evidence="7" id="KW-0229">DNA integration</keyword>
<accession>A0A4S4LZD3</accession>
<dbReference type="GO" id="GO:0003887">
    <property type="term" value="F:DNA-directed DNA polymerase activity"/>
    <property type="evidence" value="ECO:0007669"/>
    <property type="project" value="UniProtKB-KW"/>
</dbReference>
<dbReference type="GO" id="GO:0006310">
    <property type="term" value="P:DNA recombination"/>
    <property type="evidence" value="ECO:0007669"/>
    <property type="project" value="UniProtKB-KW"/>
</dbReference>
<evidence type="ECO:0000259" key="12">
    <source>
        <dbReference type="Pfam" id="PF07727"/>
    </source>
</evidence>
<evidence type="ECO:0000256" key="2">
    <source>
        <dbReference type="ARBA" id="ARBA00022722"/>
    </source>
</evidence>
<evidence type="ECO:0000256" key="11">
    <source>
        <dbReference type="ARBA" id="ARBA00023268"/>
    </source>
</evidence>